<dbReference type="GO" id="GO:0009229">
    <property type="term" value="P:thiamine diphosphate biosynthetic process"/>
    <property type="evidence" value="ECO:0007669"/>
    <property type="project" value="UniProtKB-UniRule"/>
</dbReference>
<feature type="binding site" evidence="9">
    <location>
        <position position="166"/>
    </location>
    <ligand>
        <name>2-[(2R,5Z)-2-carboxy-4-methylthiazol-5(2H)-ylidene]ethyl phosphate</name>
        <dbReference type="ChEBI" id="CHEBI:62899"/>
    </ligand>
</feature>
<dbReference type="Pfam" id="PF02581">
    <property type="entry name" value="TMP-TENI"/>
    <property type="match status" value="1"/>
</dbReference>
<organism evidence="13 14">
    <name type="scientific">Companilactobacillus versmoldensis DSM 14857 = KCTC 3814</name>
    <dbReference type="NCBI Taxonomy" id="1423815"/>
    <lineage>
        <taxon>Bacteria</taxon>
        <taxon>Bacillati</taxon>
        <taxon>Bacillota</taxon>
        <taxon>Bacilli</taxon>
        <taxon>Lactobacillales</taxon>
        <taxon>Lactobacillaceae</taxon>
        <taxon>Companilactobacillus</taxon>
    </lineage>
</organism>
<dbReference type="PATRIC" id="fig|1423815.3.peg.624"/>
<dbReference type="Proteomes" id="UP000051647">
    <property type="component" value="Unassembled WGS sequence"/>
</dbReference>
<dbReference type="HAMAP" id="MF_00097">
    <property type="entry name" value="TMP_synthase"/>
    <property type="match status" value="1"/>
</dbReference>
<feature type="binding site" evidence="9">
    <location>
        <begin position="34"/>
        <end position="38"/>
    </location>
    <ligand>
        <name>4-amino-2-methyl-5-(diphosphooxymethyl)pyrimidine</name>
        <dbReference type="ChEBI" id="CHEBI:57841"/>
    </ligand>
</feature>
<dbReference type="AlphaFoldDB" id="A0A0R1SCK0"/>
<dbReference type="PANTHER" id="PTHR20857">
    <property type="entry name" value="THIAMINE-PHOSPHATE PYROPHOSPHORYLASE"/>
    <property type="match status" value="1"/>
</dbReference>
<gene>
    <name evidence="9" type="primary">thiE</name>
    <name evidence="13" type="ORF">FC27_GL000616</name>
</gene>
<dbReference type="EC" id="2.5.1.3" evidence="9"/>
<evidence type="ECO:0000256" key="1">
    <source>
        <dbReference type="ARBA" id="ARBA00005165"/>
    </source>
</evidence>
<keyword evidence="14" id="KW-1185">Reference proteome</keyword>
<evidence type="ECO:0000256" key="11">
    <source>
        <dbReference type="RuleBase" id="RU004253"/>
    </source>
</evidence>
<dbReference type="EMBL" id="AZFA01000015">
    <property type="protein sequence ID" value="KRL66345.1"/>
    <property type="molecule type" value="Genomic_DNA"/>
</dbReference>
<feature type="binding site" evidence="9">
    <location>
        <position position="89"/>
    </location>
    <ligand>
        <name>Mg(2+)</name>
        <dbReference type="ChEBI" id="CHEBI:18420"/>
    </ligand>
</feature>
<dbReference type="GO" id="GO:0009228">
    <property type="term" value="P:thiamine biosynthetic process"/>
    <property type="evidence" value="ECO:0007669"/>
    <property type="project" value="UniProtKB-KW"/>
</dbReference>
<dbReference type="NCBIfam" id="TIGR00693">
    <property type="entry name" value="thiE"/>
    <property type="match status" value="1"/>
</dbReference>
<dbReference type="InterPro" id="IPR013785">
    <property type="entry name" value="Aldolase_TIM"/>
</dbReference>
<name>A0A0R1SCK0_9LACO</name>
<dbReference type="Gene3D" id="3.20.20.70">
    <property type="entry name" value="Aldolase class I"/>
    <property type="match status" value="1"/>
</dbReference>
<feature type="binding site" evidence="9">
    <location>
        <position position="70"/>
    </location>
    <ligand>
        <name>Mg(2+)</name>
        <dbReference type="ChEBI" id="CHEBI:18420"/>
    </ligand>
</feature>
<feature type="binding site" evidence="9">
    <location>
        <begin position="186"/>
        <end position="187"/>
    </location>
    <ligand>
        <name>2-[(2R,5Z)-2-carboxy-4-methylthiazol-5(2H)-ylidene]ethyl phosphate</name>
        <dbReference type="ChEBI" id="CHEBI:62899"/>
    </ligand>
</feature>
<keyword evidence="2 9" id="KW-0808">Transferase</keyword>
<dbReference type="FunFam" id="3.20.20.70:FF:000096">
    <property type="entry name" value="Thiamine-phosphate synthase"/>
    <property type="match status" value="1"/>
</dbReference>
<evidence type="ECO:0000256" key="10">
    <source>
        <dbReference type="RuleBase" id="RU003826"/>
    </source>
</evidence>
<keyword evidence="3 9" id="KW-0479">Metal-binding</keyword>
<keyword evidence="4 9" id="KW-0460">Magnesium</keyword>
<dbReference type="CDD" id="cd00564">
    <property type="entry name" value="TMP_TenI"/>
    <property type="match status" value="1"/>
</dbReference>
<sequence>MLKAYFVCGSQDLVGQDFEKLLEQSIEAGVTAFQFRDKGASILTNQQRLELGQNLRAICKATNVPFIVDDDVKLANALKADGVHVGQKDELITKVIKEADPDMMIGLSCQTISQVQKANKIKEIDYIGAGPIFPTASKDDAVAPMGLPLMKEMAESSRVPIVAIGGITEDNVYKLKPNGAVGAAFISFVTRSQDVSASVKNVLTAFA</sequence>
<feature type="binding site" evidence="9">
    <location>
        <position position="108"/>
    </location>
    <ligand>
        <name>4-amino-2-methyl-5-(diphosphooxymethyl)pyrimidine</name>
        <dbReference type="ChEBI" id="CHEBI:57841"/>
    </ligand>
</feature>
<evidence type="ECO:0000259" key="12">
    <source>
        <dbReference type="Pfam" id="PF02581"/>
    </source>
</evidence>
<protein>
    <recommendedName>
        <fullName evidence="9">Thiamine-phosphate synthase</fullName>
        <shortName evidence="9">TP synthase</shortName>
        <shortName evidence="9">TPS</shortName>
        <ecNumber evidence="9">2.5.1.3</ecNumber>
    </recommendedName>
    <alternativeName>
        <fullName evidence="9">Thiamine-phosphate pyrophosphorylase</fullName>
        <shortName evidence="9">TMP pyrophosphorylase</shortName>
        <shortName evidence="9">TMP-PPase</shortName>
    </alternativeName>
</protein>
<comment type="function">
    <text evidence="9">Condenses 4-methyl-5-(beta-hydroxyethyl)thiazole monophosphate (THZ-P) and 2-methyl-4-amino-5-hydroxymethyl pyrimidine pyrophosphate (HMP-PP) to form thiamine monophosphate (TMP).</text>
</comment>
<dbReference type="eggNOG" id="COG0352">
    <property type="taxonomic scope" value="Bacteria"/>
</dbReference>
<dbReference type="GO" id="GO:0000287">
    <property type="term" value="F:magnesium ion binding"/>
    <property type="evidence" value="ECO:0007669"/>
    <property type="project" value="UniProtKB-UniRule"/>
</dbReference>
<evidence type="ECO:0000256" key="4">
    <source>
        <dbReference type="ARBA" id="ARBA00022842"/>
    </source>
</evidence>
<evidence type="ECO:0000313" key="13">
    <source>
        <dbReference type="EMBL" id="KRL66345.1"/>
    </source>
</evidence>
<comment type="catalytic activity">
    <reaction evidence="6 9 10">
        <text>4-methyl-5-(2-phosphooxyethyl)-thiazole + 4-amino-2-methyl-5-(diphosphooxymethyl)pyrimidine + H(+) = thiamine phosphate + diphosphate</text>
        <dbReference type="Rhea" id="RHEA:22328"/>
        <dbReference type="ChEBI" id="CHEBI:15378"/>
        <dbReference type="ChEBI" id="CHEBI:33019"/>
        <dbReference type="ChEBI" id="CHEBI:37575"/>
        <dbReference type="ChEBI" id="CHEBI:57841"/>
        <dbReference type="ChEBI" id="CHEBI:58296"/>
        <dbReference type="EC" id="2.5.1.3"/>
    </reaction>
</comment>
<comment type="caution">
    <text evidence="13">The sequence shown here is derived from an EMBL/GenBank/DDBJ whole genome shotgun (WGS) entry which is preliminary data.</text>
</comment>
<evidence type="ECO:0000313" key="14">
    <source>
        <dbReference type="Proteomes" id="UP000051647"/>
    </source>
</evidence>
<dbReference type="InterPro" id="IPR036206">
    <property type="entry name" value="ThiamineP_synth_sf"/>
</dbReference>
<comment type="pathway">
    <text evidence="1 9 11">Cofactor biosynthesis; thiamine diphosphate biosynthesis; thiamine phosphate from 4-amino-2-methyl-5-diphosphomethylpyrimidine and 4-methyl-5-(2-phosphoethyl)-thiazole: step 1/1.</text>
</comment>
<comment type="cofactor">
    <cofactor evidence="9">
        <name>Mg(2+)</name>
        <dbReference type="ChEBI" id="CHEBI:18420"/>
    </cofactor>
    <text evidence="9">Binds 1 Mg(2+) ion per subunit.</text>
</comment>
<feature type="binding site" evidence="9">
    <location>
        <position position="138"/>
    </location>
    <ligand>
        <name>4-amino-2-methyl-5-(diphosphooxymethyl)pyrimidine</name>
        <dbReference type="ChEBI" id="CHEBI:57841"/>
    </ligand>
</feature>
<reference evidence="13 14" key="1">
    <citation type="journal article" date="2015" name="Genome Announc.">
        <title>Expanding the biotechnology potential of lactobacilli through comparative genomics of 213 strains and associated genera.</title>
        <authorList>
            <person name="Sun Z."/>
            <person name="Harris H.M."/>
            <person name="McCann A."/>
            <person name="Guo C."/>
            <person name="Argimon S."/>
            <person name="Zhang W."/>
            <person name="Yang X."/>
            <person name="Jeffery I.B."/>
            <person name="Cooney J.C."/>
            <person name="Kagawa T.F."/>
            <person name="Liu W."/>
            <person name="Song Y."/>
            <person name="Salvetti E."/>
            <person name="Wrobel A."/>
            <person name="Rasinkangas P."/>
            <person name="Parkhill J."/>
            <person name="Rea M.C."/>
            <person name="O'Sullivan O."/>
            <person name="Ritari J."/>
            <person name="Douillard F.P."/>
            <person name="Paul Ross R."/>
            <person name="Yang R."/>
            <person name="Briner A.E."/>
            <person name="Felis G.E."/>
            <person name="de Vos W.M."/>
            <person name="Barrangou R."/>
            <person name="Klaenhammer T.R."/>
            <person name="Caufield P.W."/>
            <person name="Cui Y."/>
            <person name="Zhang H."/>
            <person name="O'Toole P.W."/>
        </authorList>
    </citation>
    <scope>NUCLEOTIDE SEQUENCE [LARGE SCALE GENOMIC DNA]</scope>
    <source>
        <strain evidence="13 14">DSM 14857</strain>
    </source>
</reference>
<keyword evidence="5 9" id="KW-0784">Thiamine biosynthesis</keyword>
<dbReference type="InterPro" id="IPR022998">
    <property type="entry name" value="ThiamineP_synth_TenI"/>
</dbReference>
<evidence type="ECO:0000256" key="7">
    <source>
        <dbReference type="ARBA" id="ARBA00047851"/>
    </source>
</evidence>
<evidence type="ECO:0000256" key="6">
    <source>
        <dbReference type="ARBA" id="ARBA00047334"/>
    </source>
</evidence>
<dbReference type="SUPFAM" id="SSF51391">
    <property type="entry name" value="Thiamin phosphate synthase"/>
    <property type="match status" value="1"/>
</dbReference>
<comment type="similarity">
    <text evidence="9 10">Belongs to the thiamine-phosphate synthase family.</text>
</comment>
<feature type="binding site" evidence="9">
    <location>
        <begin position="135"/>
        <end position="137"/>
    </location>
    <ligand>
        <name>2-[(2R,5Z)-2-carboxy-4-methylthiazol-5(2H)-ylidene]ethyl phosphate</name>
        <dbReference type="ChEBI" id="CHEBI:62899"/>
    </ligand>
</feature>
<evidence type="ECO:0000256" key="8">
    <source>
        <dbReference type="ARBA" id="ARBA00047883"/>
    </source>
</evidence>
<evidence type="ECO:0000256" key="5">
    <source>
        <dbReference type="ARBA" id="ARBA00022977"/>
    </source>
</evidence>
<dbReference type="GO" id="GO:0004789">
    <property type="term" value="F:thiamine-phosphate diphosphorylase activity"/>
    <property type="evidence" value="ECO:0007669"/>
    <property type="project" value="UniProtKB-UniRule"/>
</dbReference>
<evidence type="ECO:0000256" key="3">
    <source>
        <dbReference type="ARBA" id="ARBA00022723"/>
    </source>
</evidence>
<dbReference type="STRING" id="1423815.FC27_GL000616"/>
<proteinExistence type="inferred from homology"/>
<dbReference type="GO" id="GO:0005737">
    <property type="term" value="C:cytoplasm"/>
    <property type="evidence" value="ECO:0007669"/>
    <property type="project" value="TreeGrafter"/>
</dbReference>
<feature type="domain" description="Thiamine phosphate synthase/TenI" evidence="12">
    <location>
        <begin position="5"/>
        <end position="187"/>
    </location>
</feature>
<dbReference type="UniPathway" id="UPA00060">
    <property type="reaction ID" value="UER00141"/>
</dbReference>
<comment type="catalytic activity">
    <reaction evidence="8 9 10">
        <text>2-[(2R,5Z)-2-carboxy-4-methylthiazol-5(2H)-ylidene]ethyl phosphate + 4-amino-2-methyl-5-(diphosphooxymethyl)pyrimidine + 2 H(+) = thiamine phosphate + CO2 + diphosphate</text>
        <dbReference type="Rhea" id="RHEA:47844"/>
        <dbReference type="ChEBI" id="CHEBI:15378"/>
        <dbReference type="ChEBI" id="CHEBI:16526"/>
        <dbReference type="ChEBI" id="CHEBI:33019"/>
        <dbReference type="ChEBI" id="CHEBI:37575"/>
        <dbReference type="ChEBI" id="CHEBI:57841"/>
        <dbReference type="ChEBI" id="CHEBI:62899"/>
        <dbReference type="EC" id="2.5.1.3"/>
    </reaction>
</comment>
<comment type="catalytic activity">
    <reaction evidence="7 9 10">
        <text>2-(2-carboxy-4-methylthiazol-5-yl)ethyl phosphate + 4-amino-2-methyl-5-(diphosphooxymethyl)pyrimidine + 2 H(+) = thiamine phosphate + CO2 + diphosphate</text>
        <dbReference type="Rhea" id="RHEA:47848"/>
        <dbReference type="ChEBI" id="CHEBI:15378"/>
        <dbReference type="ChEBI" id="CHEBI:16526"/>
        <dbReference type="ChEBI" id="CHEBI:33019"/>
        <dbReference type="ChEBI" id="CHEBI:37575"/>
        <dbReference type="ChEBI" id="CHEBI:57841"/>
        <dbReference type="ChEBI" id="CHEBI:62890"/>
        <dbReference type="EC" id="2.5.1.3"/>
    </reaction>
</comment>
<feature type="binding site" evidence="9">
    <location>
        <position position="69"/>
    </location>
    <ligand>
        <name>4-amino-2-methyl-5-(diphosphooxymethyl)pyrimidine</name>
        <dbReference type="ChEBI" id="CHEBI:57841"/>
    </ligand>
</feature>
<evidence type="ECO:0000256" key="2">
    <source>
        <dbReference type="ARBA" id="ARBA00022679"/>
    </source>
</evidence>
<dbReference type="PANTHER" id="PTHR20857:SF15">
    <property type="entry name" value="THIAMINE-PHOSPHATE SYNTHASE"/>
    <property type="match status" value="1"/>
</dbReference>
<evidence type="ECO:0000256" key="9">
    <source>
        <dbReference type="HAMAP-Rule" id="MF_00097"/>
    </source>
</evidence>
<accession>A0A0R1SCK0</accession>
<dbReference type="InterPro" id="IPR034291">
    <property type="entry name" value="TMP_synthase"/>
</dbReference>